<dbReference type="PANTHER" id="PTHR11709:SF394">
    <property type="entry name" value="FI03373P-RELATED"/>
    <property type="match status" value="1"/>
</dbReference>
<evidence type="ECO:0000259" key="6">
    <source>
        <dbReference type="Pfam" id="PF00394"/>
    </source>
</evidence>
<dbReference type="InterPro" id="IPR034279">
    <property type="entry name" value="CuRO_3_CopA"/>
</dbReference>
<evidence type="ECO:0000256" key="5">
    <source>
        <dbReference type="SAM" id="SignalP"/>
    </source>
</evidence>
<dbReference type="PROSITE" id="PS00079">
    <property type="entry name" value="MULTICOPPER_OXIDASE1"/>
    <property type="match status" value="1"/>
</dbReference>
<accession>A0ABT3RGS8</accession>
<dbReference type="InterPro" id="IPR008972">
    <property type="entry name" value="Cupredoxin"/>
</dbReference>
<evidence type="ECO:0000256" key="4">
    <source>
        <dbReference type="SAM" id="MobiDB-lite"/>
    </source>
</evidence>
<evidence type="ECO:0000259" key="8">
    <source>
        <dbReference type="Pfam" id="PF07732"/>
    </source>
</evidence>
<dbReference type="InterPro" id="IPR011707">
    <property type="entry name" value="Cu-oxidase-like_N"/>
</dbReference>
<dbReference type="InterPro" id="IPR011706">
    <property type="entry name" value="Cu-oxidase_C"/>
</dbReference>
<feature type="domain" description="Plastocyanin-like" evidence="7">
    <location>
        <begin position="510"/>
        <end position="624"/>
    </location>
</feature>
<evidence type="ECO:0000313" key="10">
    <source>
        <dbReference type="Proteomes" id="UP001207228"/>
    </source>
</evidence>
<dbReference type="InterPro" id="IPR002355">
    <property type="entry name" value="Cu_oxidase_Cu_BS"/>
</dbReference>
<feature type="signal peptide" evidence="5">
    <location>
        <begin position="1"/>
        <end position="25"/>
    </location>
</feature>
<keyword evidence="1" id="KW-0479">Metal-binding</keyword>
<feature type="chain" id="PRO_5046389321" evidence="5">
    <location>
        <begin position="26"/>
        <end position="827"/>
    </location>
</feature>
<keyword evidence="2" id="KW-0560">Oxidoreductase</keyword>
<evidence type="ECO:0000313" key="9">
    <source>
        <dbReference type="EMBL" id="MCX2740839.1"/>
    </source>
</evidence>
<dbReference type="InterPro" id="IPR033138">
    <property type="entry name" value="Cu_oxidase_CS"/>
</dbReference>
<evidence type="ECO:0000256" key="3">
    <source>
        <dbReference type="ARBA" id="ARBA00023008"/>
    </source>
</evidence>
<dbReference type="CDD" id="cd13848">
    <property type="entry name" value="CuRO_1_CopA"/>
    <property type="match status" value="1"/>
</dbReference>
<feature type="region of interest" description="Disordered" evidence="4">
    <location>
        <begin position="386"/>
        <end position="411"/>
    </location>
</feature>
<dbReference type="InterPro" id="IPR001117">
    <property type="entry name" value="Cu-oxidase_2nd"/>
</dbReference>
<dbReference type="SUPFAM" id="SSF49503">
    <property type="entry name" value="Cupredoxins"/>
    <property type="match status" value="3"/>
</dbReference>
<proteinExistence type="predicted"/>
<protein>
    <submittedName>
        <fullName evidence="9">Multicopper oxidase domain-containing protein</fullName>
    </submittedName>
</protein>
<feature type="compositionally biased region" description="Basic and acidic residues" evidence="4">
    <location>
        <begin position="395"/>
        <end position="411"/>
    </location>
</feature>
<comment type="caution">
    <text evidence="9">The sequence shown here is derived from an EMBL/GenBank/DDBJ whole genome shotgun (WGS) entry which is preliminary data.</text>
</comment>
<keyword evidence="10" id="KW-1185">Reference proteome</keyword>
<dbReference type="Proteomes" id="UP001207228">
    <property type="component" value="Unassembled WGS sequence"/>
</dbReference>
<dbReference type="Pfam" id="PF07731">
    <property type="entry name" value="Cu-oxidase_2"/>
    <property type="match status" value="1"/>
</dbReference>
<sequence length="827" mass="94480">MKSPYAYILILFLSALFSYSPKVAAAQPDTVVYNLTIDKEQVKIAGKKSMGMTINGTIPGPTLRFKLGDYAVINVTNKMDKETSIHWHGILLPNFFDGVPYLTTPPVEPGTTFTYEFELKHTGTYWYHSHTGLQEQMGVYGSIVIEDREQKLDYDSDLVVVLSDWTYEKPTNVLKTLKRGLEIYDIQKGTSVPLNRVIARGALSAQLNFWKQRMEGADIADIYYPAFLSNGQPVREYPEYKPGQKVRLRVINSAASSQFWLTFGGDTPLLVAADGPDVVPVKRGKTFIAVAETYDFIVTIPQNGKLEMKATVQDGSGHTSTLLGQGAVIPAPDVPRPDKIAMMQQMAAMDMKMGAPATKFNPSEEEPYEMMKEWGMDMEEDMHMDHGNSMKRKPKPEEPQKPMHQHEMEMKQDTAGAKMMDHSKMDHSKMDHAKTEHHKTQKDTTVAMDMDHAKMEHSMHGKTQMNQKEARKGIGMQHEGMPGMDMFAEYNYDYLKAPEPTDFAEDKPVQEILLNLTGNMVRYIWSMNGVPLKEADKIKIRQGEVARITLNNLTMMHHPMHLHGHFFRVINEHGEYSPLKHTVNVAPMQKVVIEFDANEYGDWFFHCHILYHLDAGMARVFSYDTPRDPRLKMYPLRILTNKSNHFFFWGAADAASHMGETRMLLSNLRNQFTLSAEYGWNKNLEAEFTYGRFLYDYLNVFVGVNVENEEEDSMDEIETTAIAGIRYLTPYMFNLDLRMDNKLRPQISLGREVLIFPRTFLFGEYEYQADFGWVNDFEPEEGTGKVDNYRSETTWNVGLEYLVSKTFSLMGSYDNRFGAGGGLTVRF</sequence>
<dbReference type="InterPro" id="IPR034284">
    <property type="entry name" value="CuRO_1_CopA"/>
</dbReference>
<keyword evidence="5" id="KW-0732">Signal</keyword>
<name>A0ABT3RGS8_9BACT</name>
<dbReference type="PANTHER" id="PTHR11709">
    <property type="entry name" value="MULTI-COPPER OXIDASE"/>
    <property type="match status" value="1"/>
</dbReference>
<keyword evidence="3" id="KW-0186">Copper</keyword>
<organism evidence="9 10">
    <name type="scientific">Pontibacter anaerobius</name>
    <dbReference type="NCBI Taxonomy" id="2993940"/>
    <lineage>
        <taxon>Bacteria</taxon>
        <taxon>Pseudomonadati</taxon>
        <taxon>Bacteroidota</taxon>
        <taxon>Cytophagia</taxon>
        <taxon>Cytophagales</taxon>
        <taxon>Hymenobacteraceae</taxon>
        <taxon>Pontibacter</taxon>
    </lineage>
</organism>
<dbReference type="RefSeq" id="WP_266052903.1">
    <property type="nucleotide sequence ID" value="NZ_JAPFQO010000008.1"/>
</dbReference>
<feature type="domain" description="Plastocyanin-like" evidence="8">
    <location>
        <begin position="37"/>
        <end position="149"/>
    </location>
</feature>
<dbReference type="EMBL" id="JAPFQO010000008">
    <property type="protein sequence ID" value="MCX2740839.1"/>
    <property type="molecule type" value="Genomic_DNA"/>
</dbReference>
<dbReference type="Pfam" id="PF07732">
    <property type="entry name" value="Cu-oxidase_3"/>
    <property type="match status" value="1"/>
</dbReference>
<dbReference type="CDD" id="cd13896">
    <property type="entry name" value="CuRO_3_CopA"/>
    <property type="match status" value="1"/>
</dbReference>
<dbReference type="InterPro" id="IPR045087">
    <property type="entry name" value="Cu-oxidase_fam"/>
</dbReference>
<dbReference type="Pfam" id="PF00394">
    <property type="entry name" value="Cu-oxidase"/>
    <property type="match status" value="1"/>
</dbReference>
<gene>
    <name evidence="9" type="ORF">OO017_12850</name>
</gene>
<evidence type="ECO:0000256" key="1">
    <source>
        <dbReference type="ARBA" id="ARBA00022723"/>
    </source>
</evidence>
<feature type="domain" description="Plastocyanin-like" evidence="6">
    <location>
        <begin position="159"/>
        <end position="310"/>
    </location>
</feature>
<dbReference type="Gene3D" id="2.60.40.420">
    <property type="entry name" value="Cupredoxins - blue copper proteins"/>
    <property type="match status" value="3"/>
</dbReference>
<evidence type="ECO:0000256" key="2">
    <source>
        <dbReference type="ARBA" id="ARBA00023002"/>
    </source>
</evidence>
<reference evidence="9 10" key="1">
    <citation type="submission" date="2022-11" db="EMBL/GenBank/DDBJ databases">
        <title>The characterization of three novel Bacteroidetes species and genomic analysis of their roles in tidal elemental geochemical cycles.</title>
        <authorList>
            <person name="Ma K.-J."/>
        </authorList>
    </citation>
    <scope>NUCLEOTIDE SEQUENCE [LARGE SCALE GENOMIC DNA]</scope>
    <source>
        <strain evidence="9 10">M82</strain>
    </source>
</reference>
<dbReference type="PROSITE" id="PS00080">
    <property type="entry name" value="MULTICOPPER_OXIDASE2"/>
    <property type="match status" value="1"/>
</dbReference>
<evidence type="ECO:0000259" key="7">
    <source>
        <dbReference type="Pfam" id="PF07731"/>
    </source>
</evidence>